<name>A0A077ZQB5_TRITR</name>
<dbReference type="EMBL" id="HG807596">
    <property type="protein sequence ID" value="CDW60955.1"/>
    <property type="molecule type" value="Genomic_DNA"/>
</dbReference>
<evidence type="ECO:0000313" key="5">
    <source>
        <dbReference type="Proteomes" id="UP000030665"/>
    </source>
</evidence>
<dbReference type="GO" id="GO:0000932">
    <property type="term" value="C:P-body"/>
    <property type="evidence" value="ECO:0007669"/>
    <property type="project" value="UniProtKB-SubCell"/>
</dbReference>
<accession>A0A077ZQB5</accession>
<protein>
    <recommendedName>
        <fullName evidence="2">CCR4-NOT transcription complex subunit 9</fullName>
    </recommendedName>
    <alternativeName>
        <fullName evidence="3">Cell differentiation protein RQCD1 homolog</fullName>
    </alternativeName>
</protein>
<reference evidence="4" key="2">
    <citation type="submission" date="2014-03" db="EMBL/GenBank/DDBJ databases">
        <title>The whipworm genome and dual-species transcriptomics of an intimate host-pathogen interaction.</title>
        <authorList>
            <person name="Foth B.J."/>
            <person name="Tsai I.J."/>
            <person name="Reid A.J."/>
            <person name="Bancroft A.J."/>
            <person name="Nichol S."/>
            <person name="Tracey A."/>
            <person name="Holroyd N."/>
            <person name="Cotton J.A."/>
            <person name="Stanley E.J."/>
            <person name="Zarowiecki M."/>
            <person name="Liu J.Z."/>
            <person name="Huckvale T."/>
            <person name="Cooper P.J."/>
            <person name="Grencis R.K."/>
            <person name="Berriman M."/>
        </authorList>
    </citation>
    <scope>NUCLEOTIDE SEQUENCE [LARGE SCALE GENOMIC DNA]</scope>
</reference>
<dbReference type="OrthoDB" id="10400621at2759"/>
<evidence type="ECO:0000256" key="3">
    <source>
        <dbReference type="ARBA" id="ARBA00030283"/>
    </source>
</evidence>
<dbReference type="GO" id="GO:0030014">
    <property type="term" value="C:CCR4-NOT complex"/>
    <property type="evidence" value="ECO:0007669"/>
    <property type="project" value="InterPro"/>
</dbReference>
<organism evidence="4 5">
    <name type="scientific">Trichuris trichiura</name>
    <name type="common">Whipworm</name>
    <name type="synonym">Trichocephalus trichiurus</name>
    <dbReference type="NCBI Taxonomy" id="36087"/>
    <lineage>
        <taxon>Eukaryota</taxon>
        <taxon>Metazoa</taxon>
        <taxon>Ecdysozoa</taxon>
        <taxon>Nematoda</taxon>
        <taxon>Enoplea</taxon>
        <taxon>Dorylaimia</taxon>
        <taxon>Trichinellida</taxon>
        <taxon>Trichuridae</taxon>
        <taxon>Trichuris</taxon>
    </lineage>
</organism>
<sequence length="327" mass="38313">MENHQGYATRWQNKRAFGITWQDLQSNGTSWQNQYGYMADRQNLRSYARSWHNQNIYATWWQKQNNYAAFWQHPNGYQTYWQNPTNYAGNWQNDHTCETGLKERRKYETSWNDQREYATMPFEPEAFRVSDRTSTALIKSLLNPETKNDSLWKLAAWQKNIPDLPLKLWNTPHVVTSLLIEICSFYEDVQNRRLTKSQSKMLCYIIELINCIGGHPVTRMLCLQINLPDYLLPFMSFVPNDKIYEKPCALCLNVLSTLLRANEQETVDYVLKMDCVNICLHTMHYGSVYLKTAGVYTMLNFLATDLGFAYVVKDVSQTSKIIQALGQ</sequence>
<dbReference type="Pfam" id="PF04078">
    <property type="entry name" value="Rcd1"/>
    <property type="match status" value="1"/>
</dbReference>
<dbReference type="Proteomes" id="UP000030665">
    <property type="component" value="Unassembled WGS sequence"/>
</dbReference>
<evidence type="ECO:0000256" key="1">
    <source>
        <dbReference type="ARBA" id="ARBA00004201"/>
    </source>
</evidence>
<dbReference type="AlphaFoldDB" id="A0A077ZQB5"/>
<dbReference type="Gene3D" id="1.25.10.10">
    <property type="entry name" value="Leucine-rich Repeat Variant"/>
    <property type="match status" value="1"/>
</dbReference>
<dbReference type="GO" id="GO:0006402">
    <property type="term" value="P:mRNA catabolic process"/>
    <property type="evidence" value="ECO:0007669"/>
    <property type="project" value="InterPro"/>
</dbReference>
<keyword evidence="5" id="KW-1185">Reference proteome</keyword>
<dbReference type="InterPro" id="IPR011989">
    <property type="entry name" value="ARM-like"/>
</dbReference>
<gene>
    <name evidence="4" type="ORF">TTRE_0000936301</name>
</gene>
<evidence type="ECO:0000313" key="4">
    <source>
        <dbReference type="EMBL" id="CDW60955.1"/>
    </source>
</evidence>
<comment type="subcellular location">
    <subcellularLocation>
        <location evidence="1">Cytoplasm</location>
        <location evidence="1">P-body</location>
    </subcellularLocation>
</comment>
<reference evidence="4" key="1">
    <citation type="submission" date="2014-01" db="EMBL/GenBank/DDBJ databases">
        <authorList>
            <person name="Aslett M."/>
        </authorList>
    </citation>
    <scope>NUCLEOTIDE SEQUENCE</scope>
</reference>
<proteinExistence type="predicted"/>
<dbReference type="InterPro" id="IPR007216">
    <property type="entry name" value="CNOT9"/>
</dbReference>
<evidence type="ECO:0000256" key="2">
    <source>
        <dbReference type="ARBA" id="ARBA00014171"/>
    </source>
</evidence>
<dbReference type="STRING" id="36087.A0A077ZQB5"/>
<dbReference type="PANTHER" id="PTHR12262">
    <property type="entry name" value="CCR4-NOT TRANSCRIPTION COMPLEX SUBUNIT 9"/>
    <property type="match status" value="1"/>
</dbReference>